<feature type="region of interest" description="Disordered" evidence="1">
    <location>
        <begin position="360"/>
        <end position="403"/>
    </location>
</feature>
<feature type="region of interest" description="Disordered" evidence="1">
    <location>
        <begin position="553"/>
        <end position="617"/>
    </location>
</feature>
<keyword evidence="2" id="KW-0472">Membrane</keyword>
<evidence type="ECO:0000313" key="3">
    <source>
        <dbReference type="EMBL" id="KAF2864205.1"/>
    </source>
</evidence>
<feature type="region of interest" description="Disordered" evidence="1">
    <location>
        <begin position="671"/>
        <end position="705"/>
    </location>
</feature>
<feature type="compositionally biased region" description="Basic and acidic residues" evidence="1">
    <location>
        <begin position="383"/>
        <end position="392"/>
    </location>
</feature>
<evidence type="ECO:0000256" key="2">
    <source>
        <dbReference type="SAM" id="Phobius"/>
    </source>
</evidence>
<dbReference type="AlphaFoldDB" id="A0A6A7CB49"/>
<feature type="compositionally biased region" description="Basic and acidic residues" evidence="1">
    <location>
        <begin position="672"/>
        <end position="705"/>
    </location>
</feature>
<feature type="transmembrane region" description="Helical" evidence="2">
    <location>
        <begin position="145"/>
        <end position="173"/>
    </location>
</feature>
<feature type="compositionally biased region" description="Basic residues" evidence="1">
    <location>
        <begin position="1"/>
        <end position="11"/>
    </location>
</feature>
<sequence length="908" mass="97975">MPHKDKRNPHNRGHDSGLAAPGKKVSKAASHQALRGKAASPAASVAPSSPSALAPTNAEPAPHCSRPGSGPSANVSPGFWAHKDNVCSTDVRAGRASSEASLDTLELGGMTNNLGNSGGMDNLGRPGTSLPQQASILALYPLRDAIAFLIILLSLPSLIVLLIQSLFAAIQLIPPSAGLCHIKKVLSFGRPGAPGFMVMIAIDLVLWVFWLPLWKPVKNMGLDIAQAVLAIAMSGLSATPGGAGFNMACCVLAVCIVHVFRHRLIPVSALSHINPFGYTLHVTSAFDFSPLAAPFPRPPAERGRAFEFLRIALGIHLVSQGLTTYVRRSLVKEKEKDQRVPCLTKADTESGRCLEAGTLDGSAPISATGPDGRSASLSAVTSREGKPRESNTKRKKKQLAHQARSQQPVWAVIASTKVNCVKEYERRNAGHDAYEASEMDSGNSSAKSSFMWVLNVRDTQIDFGVELAPSAKVKGGGAEPGLALSAAIDKSKPFYVRINSAAWSSTRIKESKSHNRYEGEVYGLAPRSGYHCEVIDMATGSVHCSVRIITSATPSEESAATTVTTPPKQAQHSELRPLSPITTLRQSIQSTEAKLGETRSRARKAKRDQRGLHSDIRKEINVFKGKLESSGGMDDKQERRLLQISQHKGQAEEATAELRSQLDALGEIPADEVTKSEAKRDRWQAARDAKQAAEAERDQAQAHAERELNTLRSELAAARAKQEKLEARRAQRTKELEALISRYQLDMTARQKREVEHAQAVEFREKEEMNLQGYIASLQQETQELYQQLAALNGWPTTDTGMNGSNGYSAYRPVIPNARDRSGSVLSQYSTAGEDEPSSKGAPRNSRSWVLRQSNFASSLHDRKASDGGNSGSQTGSTGSNSPRPEAKPFVPSALAKNPIVNRRGNKS</sequence>
<feature type="compositionally biased region" description="Basic and acidic residues" evidence="1">
    <location>
        <begin position="608"/>
        <end position="617"/>
    </location>
</feature>
<feature type="compositionally biased region" description="Low complexity" evidence="1">
    <location>
        <begin position="38"/>
        <end position="55"/>
    </location>
</feature>
<keyword evidence="2" id="KW-1133">Transmembrane helix</keyword>
<evidence type="ECO:0000256" key="1">
    <source>
        <dbReference type="SAM" id="MobiDB-lite"/>
    </source>
</evidence>
<feature type="compositionally biased region" description="Polar residues" evidence="1">
    <location>
        <begin position="580"/>
        <end position="592"/>
    </location>
</feature>
<reference evidence="3" key="1">
    <citation type="journal article" date="2020" name="Stud. Mycol.">
        <title>101 Dothideomycetes genomes: a test case for predicting lifestyles and emergence of pathogens.</title>
        <authorList>
            <person name="Haridas S."/>
            <person name="Albert R."/>
            <person name="Binder M."/>
            <person name="Bloem J."/>
            <person name="Labutti K."/>
            <person name="Salamov A."/>
            <person name="Andreopoulos B."/>
            <person name="Baker S."/>
            <person name="Barry K."/>
            <person name="Bills G."/>
            <person name="Bluhm B."/>
            <person name="Cannon C."/>
            <person name="Castanera R."/>
            <person name="Culley D."/>
            <person name="Daum C."/>
            <person name="Ezra D."/>
            <person name="Gonzalez J."/>
            <person name="Henrissat B."/>
            <person name="Kuo A."/>
            <person name="Liang C."/>
            <person name="Lipzen A."/>
            <person name="Lutzoni F."/>
            <person name="Magnuson J."/>
            <person name="Mondo S."/>
            <person name="Nolan M."/>
            <person name="Ohm R."/>
            <person name="Pangilinan J."/>
            <person name="Park H.-J."/>
            <person name="Ramirez L."/>
            <person name="Alfaro M."/>
            <person name="Sun H."/>
            <person name="Tritt A."/>
            <person name="Yoshinaga Y."/>
            <person name="Zwiers L.-H."/>
            <person name="Turgeon B."/>
            <person name="Goodwin S."/>
            <person name="Spatafora J."/>
            <person name="Crous P."/>
            <person name="Grigoriev I."/>
        </authorList>
    </citation>
    <scope>NUCLEOTIDE SEQUENCE</scope>
    <source>
        <strain evidence="3">CBS 480.64</strain>
    </source>
</reference>
<feature type="compositionally biased region" description="Polar residues" evidence="1">
    <location>
        <begin position="553"/>
        <end position="572"/>
    </location>
</feature>
<gene>
    <name evidence="3" type="ORF">K470DRAFT_254529</name>
</gene>
<accession>A0A6A7CB49</accession>
<proteinExistence type="predicted"/>
<feature type="transmembrane region" description="Helical" evidence="2">
    <location>
        <begin position="193"/>
        <end position="213"/>
    </location>
</feature>
<feature type="compositionally biased region" description="Low complexity" evidence="1">
    <location>
        <begin position="872"/>
        <end position="882"/>
    </location>
</feature>
<dbReference type="EMBL" id="MU005958">
    <property type="protein sequence ID" value="KAF2864205.1"/>
    <property type="molecule type" value="Genomic_DNA"/>
</dbReference>
<feature type="transmembrane region" description="Helical" evidence="2">
    <location>
        <begin position="243"/>
        <end position="260"/>
    </location>
</feature>
<keyword evidence="4" id="KW-1185">Reference proteome</keyword>
<name>A0A6A7CB49_9PEZI</name>
<feature type="region of interest" description="Disordered" evidence="1">
    <location>
        <begin position="1"/>
        <end position="76"/>
    </location>
</feature>
<dbReference type="Proteomes" id="UP000799421">
    <property type="component" value="Unassembled WGS sequence"/>
</dbReference>
<dbReference type="OrthoDB" id="4158994at2759"/>
<feature type="compositionally biased region" description="Polar residues" evidence="1">
    <location>
        <begin position="845"/>
        <end position="858"/>
    </location>
</feature>
<evidence type="ECO:0000313" key="4">
    <source>
        <dbReference type="Proteomes" id="UP000799421"/>
    </source>
</evidence>
<organism evidence="3 4">
    <name type="scientific">Piedraia hortae CBS 480.64</name>
    <dbReference type="NCBI Taxonomy" id="1314780"/>
    <lineage>
        <taxon>Eukaryota</taxon>
        <taxon>Fungi</taxon>
        <taxon>Dikarya</taxon>
        <taxon>Ascomycota</taxon>
        <taxon>Pezizomycotina</taxon>
        <taxon>Dothideomycetes</taxon>
        <taxon>Dothideomycetidae</taxon>
        <taxon>Capnodiales</taxon>
        <taxon>Piedraiaceae</taxon>
        <taxon>Piedraia</taxon>
    </lineage>
</organism>
<evidence type="ECO:0008006" key="5">
    <source>
        <dbReference type="Google" id="ProtNLM"/>
    </source>
</evidence>
<protein>
    <recommendedName>
        <fullName evidence="5">Ubiquitination network signaling protein acrB</fullName>
    </recommendedName>
</protein>
<keyword evidence="2" id="KW-0812">Transmembrane</keyword>
<feature type="region of interest" description="Disordered" evidence="1">
    <location>
        <begin position="825"/>
        <end position="908"/>
    </location>
</feature>